<evidence type="ECO:0000256" key="3">
    <source>
        <dbReference type="ARBA" id="ARBA00022491"/>
    </source>
</evidence>
<keyword evidence="6" id="KW-0804">Transcription</keyword>
<evidence type="ECO:0000256" key="2">
    <source>
        <dbReference type="ARBA" id="ARBA00017823"/>
    </source>
</evidence>
<evidence type="ECO:0000256" key="5">
    <source>
        <dbReference type="ARBA" id="ARBA00023015"/>
    </source>
</evidence>
<dbReference type="GO" id="GO:0044781">
    <property type="term" value="P:bacterial-type flagellum organization"/>
    <property type="evidence" value="ECO:0007669"/>
    <property type="project" value="UniProtKB-KW"/>
</dbReference>
<dbReference type="GO" id="GO:0045892">
    <property type="term" value="P:negative regulation of DNA-templated transcription"/>
    <property type="evidence" value="ECO:0007669"/>
    <property type="project" value="InterPro"/>
</dbReference>
<feature type="domain" description="Anti-sigma-28 factor FlgM C-terminal" evidence="7">
    <location>
        <begin position="34"/>
        <end position="83"/>
    </location>
</feature>
<dbReference type="NCBIfam" id="TIGR03824">
    <property type="entry name" value="FlgM_jcvi"/>
    <property type="match status" value="1"/>
</dbReference>
<comment type="similarity">
    <text evidence="1">Belongs to the FlgM family.</text>
</comment>
<keyword evidence="3" id="KW-0678">Repressor</keyword>
<protein>
    <recommendedName>
        <fullName evidence="2">Negative regulator of flagellin synthesis</fullName>
    </recommendedName>
</protein>
<evidence type="ECO:0000313" key="9">
    <source>
        <dbReference type="Proteomes" id="UP000295658"/>
    </source>
</evidence>
<dbReference type="InterPro" id="IPR035890">
    <property type="entry name" value="Anti-sigma-28_factor_FlgM_sf"/>
</dbReference>
<dbReference type="Proteomes" id="UP000295658">
    <property type="component" value="Unassembled WGS sequence"/>
</dbReference>
<evidence type="ECO:0000256" key="6">
    <source>
        <dbReference type="ARBA" id="ARBA00023163"/>
    </source>
</evidence>
<dbReference type="AlphaFoldDB" id="A0A4R1QCE7"/>
<keyword evidence="4" id="KW-1005">Bacterial flagellum biogenesis</keyword>
<gene>
    <name evidence="8" type="ORF">EDD69_11125</name>
</gene>
<organism evidence="8 9">
    <name type="scientific">Thermolongibacillus altinsuensis</name>
    <dbReference type="NCBI Taxonomy" id="575256"/>
    <lineage>
        <taxon>Bacteria</taxon>
        <taxon>Bacillati</taxon>
        <taxon>Bacillota</taxon>
        <taxon>Bacilli</taxon>
        <taxon>Bacillales</taxon>
        <taxon>Anoxybacillaceae</taxon>
        <taxon>Thermolongibacillus</taxon>
    </lineage>
</organism>
<sequence length="89" mass="10460">MRIHNFGSMGVNPYRRQFDQEMQAKKPVVKQGQDKVEISATAKELQQISQWTVEHQEKVRKLKEQVQNGTYQIDPAAIAKSIYKFYFEN</sequence>
<comment type="caution">
    <text evidence="8">The sequence shown here is derived from an EMBL/GenBank/DDBJ whole genome shotgun (WGS) entry which is preliminary data.</text>
</comment>
<evidence type="ECO:0000256" key="4">
    <source>
        <dbReference type="ARBA" id="ARBA00022795"/>
    </source>
</evidence>
<dbReference type="RefSeq" id="WP_132948919.1">
    <property type="nucleotide sequence ID" value="NZ_SLUL01000011.1"/>
</dbReference>
<dbReference type="InterPro" id="IPR007412">
    <property type="entry name" value="FlgM"/>
</dbReference>
<evidence type="ECO:0000313" key="8">
    <source>
        <dbReference type="EMBL" id="TCL47661.1"/>
    </source>
</evidence>
<dbReference type="InterPro" id="IPR031316">
    <property type="entry name" value="FlgM_C"/>
</dbReference>
<keyword evidence="5" id="KW-0805">Transcription regulation</keyword>
<keyword evidence="9" id="KW-1185">Reference proteome</keyword>
<proteinExistence type="inferred from homology"/>
<dbReference type="Pfam" id="PF04316">
    <property type="entry name" value="FlgM"/>
    <property type="match status" value="1"/>
</dbReference>
<dbReference type="SUPFAM" id="SSF101498">
    <property type="entry name" value="Anti-sigma factor FlgM"/>
    <property type="match status" value="1"/>
</dbReference>
<dbReference type="OrthoDB" id="2991036at2"/>
<accession>A0A4R1QCE7</accession>
<evidence type="ECO:0000256" key="1">
    <source>
        <dbReference type="ARBA" id="ARBA00005322"/>
    </source>
</evidence>
<evidence type="ECO:0000259" key="7">
    <source>
        <dbReference type="Pfam" id="PF04316"/>
    </source>
</evidence>
<reference evidence="8 9" key="1">
    <citation type="submission" date="2019-03" db="EMBL/GenBank/DDBJ databases">
        <title>Genomic Encyclopedia of Type Strains, Phase IV (KMG-IV): sequencing the most valuable type-strain genomes for metagenomic binning, comparative biology and taxonomic classification.</title>
        <authorList>
            <person name="Goeker M."/>
        </authorList>
    </citation>
    <scope>NUCLEOTIDE SEQUENCE [LARGE SCALE GENOMIC DNA]</scope>
    <source>
        <strain evidence="8 9">DSM 24979</strain>
    </source>
</reference>
<name>A0A4R1QCE7_9BACL</name>
<dbReference type="EMBL" id="SLUL01000011">
    <property type="protein sequence ID" value="TCL47661.1"/>
    <property type="molecule type" value="Genomic_DNA"/>
</dbReference>